<dbReference type="Proteomes" id="UP000007879">
    <property type="component" value="Unassembled WGS sequence"/>
</dbReference>
<comment type="similarity">
    <text evidence="1">Belongs to the VPS13 family.</text>
</comment>
<dbReference type="InterPro" id="IPR026847">
    <property type="entry name" value="VPS13"/>
</dbReference>
<reference evidence="5" key="1">
    <citation type="journal article" date="2010" name="Nature">
        <title>The Amphimedon queenslandica genome and the evolution of animal complexity.</title>
        <authorList>
            <person name="Srivastava M."/>
            <person name="Simakov O."/>
            <person name="Chapman J."/>
            <person name="Fahey B."/>
            <person name="Gauthier M.E."/>
            <person name="Mitros T."/>
            <person name="Richards G.S."/>
            <person name="Conaco C."/>
            <person name="Dacre M."/>
            <person name="Hellsten U."/>
            <person name="Larroux C."/>
            <person name="Putnam N.H."/>
            <person name="Stanke M."/>
            <person name="Adamska M."/>
            <person name="Darling A."/>
            <person name="Degnan S.M."/>
            <person name="Oakley T.H."/>
            <person name="Plachetzki D.C."/>
            <person name="Zhai Y."/>
            <person name="Adamski M."/>
            <person name="Calcino A."/>
            <person name="Cummins S.F."/>
            <person name="Goodstein D.M."/>
            <person name="Harris C."/>
            <person name="Jackson D.J."/>
            <person name="Leys S.P."/>
            <person name="Shu S."/>
            <person name="Woodcroft B.J."/>
            <person name="Vervoort M."/>
            <person name="Kosik K.S."/>
            <person name="Manning G."/>
            <person name="Degnan B.M."/>
            <person name="Rokhsar D.S."/>
        </authorList>
    </citation>
    <scope>NUCLEOTIDE SEQUENCE [LARGE SCALE GENOMIC DNA]</scope>
</reference>
<dbReference type="AlphaFoldDB" id="A0AAN0ILF5"/>
<dbReference type="GeneID" id="100633083"/>
<dbReference type="KEGG" id="aqu:100633083"/>
<name>A0AAN0ILF5_AMPQE</name>
<feature type="region of interest" description="Disordered" evidence="2">
    <location>
        <begin position="1"/>
        <end position="37"/>
    </location>
</feature>
<evidence type="ECO:0000259" key="3">
    <source>
        <dbReference type="Pfam" id="PF25037"/>
    </source>
</evidence>
<dbReference type="PANTHER" id="PTHR16166">
    <property type="entry name" value="VACUOLAR PROTEIN SORTING-ASSOCIATED PROTEIN VPS13"/>
    <property type="match status" value="1"/>
</dbReference>
<dbReference type="PANTHER" id="PTHR16166:SF93">
    <property type="entry name" value="INTERMEMBRANE LIPID TRANSFER PROTEIN VPS13"/>
    <property type="match status" value="1"/>
</dbReference>
<proteinExistence type="inferred from homology"/>
<feature type="domain" description="Intermembrane lipid transfer protein VPS13-like C-terminal" evidence="3">
    <location>
        <begin position="495"/>
        <end position="585"/>
    </location>
</feature>
<keyword evidence="5" id="KW-1185">Reference proteome</keyword>
<accession>A0AAN0ILF5</accession>
<sequence length="649" mass="72294">MKKPEVRSRSASPIHGGGGSKSSPTHKGMASPVDGAWSPLSREQSALLETAWRTRETSIKIAEEDFNLDTMMVTIERGGIKQRVGSISRSFNPGIWVWYSHCVKTSSVSVKLGLVQIDNQLDDVELPTRVVFSSKEMQHLSEEITDPFLDFIITLSTRNPFSIREIEKCFLKIKPLRVNIELGVVAALLPFTDVIMATGSDEFSELGKEDMSLINKPLKDILKTDSLVKVRTVNHIDVLQIAQASLSVTYTTAGEYDLSSQWGKVVNALIHFALITKGSFDINLKSVTISNEVLDAEQIKRLIWGHYKNEMLLQFQRFALGLDVIGNPVKLLSSFQVGAKDLVNFSRQGLTEGDAGTHIAAGVKSFLGHFIEGSAGSGVRSTAVLSSLLLAATDIEYQRKHRYMRQARNENDLTSNLKLGSTFFIKGVFHGATDIIVKPITGASSKGFEGFMKGIGRGAISVLVKPTLGAVDLAKYTMEGIRSSVDDELTVETSRLPRLIHSDKVVTPYNSHEAEGLYIVRHLSEPLLNDHYVFHEWLPSPSPSADPLLLLVTSRQLMQLCKSKRHYRCEWSTGLDSIIQIKAMKYSTEDHQSKNDYTDFGILLEYKDENIFRKKQNKFLLKLEDTVGAELIEEKINNARKTFIKQDDG</sequence>
<dbReference type="GO" id="GO:0045053">
    <property type="term" value="P:protein retention in Golgi apparatus"/>
    <property type="evidence" value="ECO:0007669"/>
    <property type="project" value="TreeGrafter"/>
</dbReference>
<evidence type="ECO:0000256" key="2">
    <source>
        <dbReference type="SAM" id="MobiDB-lite"/>
    </source>
</evidence>
<reference evidence="4" key="2">
    <citation type="submission" date="2024-06" db="UniProtKB">
        <authorList>
            <consortium name="EnsemblMetazoa"/>
        </authorList>
    </citation>
    <scope>IDENTIFICATION</scope>
</reference>
<evidence type="ECO:0000313" key="4">
    <source>
        <dbReference type="EnsemblMetazoa" id="XP_011403538.2"/>
    </source>
</evidence>
<evidence type="ECO:0000313" key="5">
    <source>
        <dbReference type="Proteomes" id="UP000007879"/>
    </source>
</evidence>
<dbReference type="GO" id="GO:0006623">
    <property type="term" value="P:protein targeting to vacuole"/>
    <property type="evidence" value="ECO:0007669"/>
    <property type="project" value="TreeGrafter"/>
</dbReference>
<protein>
    <recommendedName>
        <fullName evidence="3">Intermembrane lipid transfer protein VPS13-like C-terminal domain-containing protein</fullName>
    </recommendedName>
</protein>
<dbReference type="InterPro" id="IPR056748">
    <property type="entry name" value="VPS13-like_C"/>
</dbReference>
<evidence type="ECO:0000256" key="1">
    <source>
        <dbReference type="ARBA" id="ARBA00006545"/>
    </source>
</evidence>
<dbReference type="Pfam" id="PF25037">
    <property type="entry name" value="VPS13_C"/>
    <property type="match status" value="1"/>
</dbReference>
<dbReference type="RefSeq" id="XP_011403538.2">
    <property type="nucleotide sequence ID" value="XM_011405236.2"/>
</dbReference>
<dbReference type="EnsemblMetazoa" id="XM_011405236.2">
    <property type="protein sequence ID" value="XP_011403538.2"/>
    <property type="gene ID" value="LOC100633083"/>
</dbReference>
<organism evidence="4 5">
    <name type="scientific">Amphimedon queenslandica</name>
    <name type="common">Sponge</name>
    <dbReference type="NCBI Taxonomy" id="400682"/>
    <lineage>
        <taxon>Eukaryota</taxon>
        <taxon>Metazoa</taxon>
        <taxon>Porifera</taxon>
        <taxon>Demospongiae</taxon>
        <taxon>Heteroscleromorpha</taxon>
        <taxon>Haplosclerida</taxon>
        <taxon>Niphatidae</taxon>
        <taxon>Amphimedon</taxon>
    </lineage>
</organism>